<gene>
    <name evidence="5" type="primary">IQCH</name>
    <name evidence="5" type="ORF">SPIL2461_LOCUS19347</name>
</gene>
<feature type="region of interest" description="Disordered" evidence="1">
    <location>
        <begin position="79"/>
        <end position="103"/>
    </location>
</feature>
<evidence type="ECO:0000256" key="1">
    <source>
        <dbReference type="SAM" id="MobiDB-lite"/>
    </source>
</evidence>
<dbReference type="Proteomes" id="UP000649617">
    <property type="component" value="Unassembled WGS sequence"/>
</dbReference>
<reference evidence="5" key="1">
    <citation type="submission" date="2021-02" db="EMBL/GenBank/DDBJ databases">
        <authorList>
            <person name="Dougan E. K."/>
            <person name="Rhodes N."/>
            <person name="Thang M."/>
            <person name="Chan C."/>
        </authorList>
    </citation>
    <scope>NUCLEOTIDE SEQUENCE</scope>
</reference>
<feature type="compositionally biased region" description="Low complexity" evidence="1">
    <location>
        <begin position="904"/>
        <end position="922"/>
    </location>
</feature>
<feature type="domain" description="IQCH-like ATP-grasp" evidence="2">
    <location>
        <begin position="1472"/>
        <end position="1581"/>
    </location>
</feature>
<dbReference type="Pfam" id="PF24923">
    <property type="entry name" value="ATP-grasp_IQCH"/>
    <property type="match status" value="2"/>
</dbReference>
<name>A0A812WKV4_SYMPI</name>
<dbReference type="InterPro" id="IPR038752">
    <property type="entry name" value="IQCH"/>
</dbReference>
<feature type="domain" description="IQCH-like ATP-grasp" evidence="2">
    <location>
        <begin position="1325"/>
        <end position="1398"/>
    </location>
</feature>
<evidence type="ECO:0000259" key="4">
    <source>
        <dbReference type="Pfam" id="PF26186"/>
    </source>
</evidence>
<protein>
    <submittedName>
        <fullName evidence="5">IQCH protein</fullName>
    </submittedName>
</protein>
<dbReference type="PANTHER" id="PTHR14465:SF0">
    <property type="entry name" value="IQ DOMAIN-CONTAINING PROTEIN H"/>
    <property type="match status" value="1"/>
</dbReference>
<feature type="compositionally biased region" description="Polar residues" evidence="1">
    <location>
        <begin position="1033"/>
        <end position="1043"/>
    </location>
</feature>
<feature type="domain" description="NPHP4 C2-like" evidence="4">
    <location>
        <begin position="109"/>
        <end position="251"/>
    </location>
</feature>
<evidence type="ECO:0000313" key="5">
    <source>
        <dbReference type="EMBL" id="CAE7690918.1"/>
    </source>
</evidence>
<dbReference type="Pfam" id="PF26015">
    <property type="entry name" value="Ig_NPH4_3rd"/>
    <property type="match status" value="1"/>
</dbReference>
<evidence type="ECO:0000259" key="2">
    <source>
        <dbReference type="Pfam" id="PF24923"/>
    </source>
</evidence>
<organism evidence="5 6">
    <name type="scientific">Symbiodinium pilosum</name>
    <name type="common">Dinoflagellate</name>
    <dbReference type="NCBI Taxonomy" id="2952"/>
    <lineage>
        <taxon>Eukaryota</taxon>
        <taxon>Sar</taxon>
        <taxon>Alveolata</taxon>
        <taxon>Dinophyceae</taxon>
        <taxon>Suessiales</taxon>
        <taxon>Symbiodiniaceae</taxon>
        <taxon>Symbiodinium</taxon>
    </lineage>
</organism>
<dbReference type="OrthoDB" id="438813at2759"/>
<feature type="compositionally biased region" description="Pro residues" evidence="1">
    <location>
        <begin position="883"/>
        <end position="898"/>
    </location>
</feature>
<dbReference type="Pfam" id="PF26186">
    <property type="entry name" value="NPHP4_C2_3rd"/>
    <property type="match status" value="1"/>
</dbReference>
<dbReference type="InterPro" id="IPR058686">
    <property type="entry name" value="Ig_NPHP4_3rd"/>
</dbReference>
<evidence type="ECO:0000259" key="3">
    <source>
        <dbReference type="Pfam" id="PF26015"/>
    </source>
</evidence>
<evidence type="ECO:0000313" key="6">
    <source>
        <dbReference type="Proteomes" id="UP000649617"/>
    </source>
</evidence>
<feature type="compositionally biased region" description="Pro residues" evidence="1">
    <location>
        <begin position="1045"/>
        <end position="1055"/>
    </location>
</feature>
<feature type="domain" description="NPHP4 Ig-like" evidence="3">
    <location>
        <begin position="670"/>
        <end position="752"/>
    </location>
</feature>
<feature type="region of interest" description="Disordered" evidence="1">
    <location>
        <begin position="876"/>
        <end position="929"/>
    </location>
</feature>
<dbReference type="InterPro" id="IPR056855">
    <property type="entry name" value="ATP-grasp_IQCH"/>
</dbReference>
<dbReference type="PANTHER" id="PTHR14465">
    <property type="entry name" value="IQ DOMAIN-CONTAINING PROTEIN H"/>
    <property type="match status" value="1"/>
</dbReference>
<feature type="region of interest" description="Disordered" evidence="1">
    <location>
        <begin position="1422"/>
        <end position="1447"/>
    </location>
</feature>
<accession>A0A812WKV4</accession>
<comment type="caution">
    <text evidence="5">The sequence shown here is derived from an EMBL/GenBank/DDBJ whole genome shotgun (WGS) entry which is preliminary data.</text>
</comment>
<dbReference type="InterPro" id="IPR058765">
    <property type="entry name" value="NPHP4_C2-like"/>
</dbReference>
<feature type="region of interest" description="Disordered" evidence="1">
    <location>
        <begin position="1024"/>
        <end position="1055"/>
    </location>
</feature>
<keyword evidence="6" id="KW-1185">Reference proteome</keyword>
<dbReference type="EMBL" id="CAJNIZ010044496">
    <property type="protein sequence ID" value="CAE7690918.1"/>
    <property type="molecule type" value="Genomic_DNA"/>
</dbReference>
<proteinExistence type="predicted"/>
<dbReference type="PROSITE" id="PS50096">
    <property type="entry name" value="IQ"/>
    <property type="match status" value="1"/>
</dbReference>
<feature type="region of interest" description="Disordered" evidence="1">
    <location>
        <begin position="268"/>
        <end position="310"/>
    </location>
</feature>
<sequence length="1674" mass="182805">MVYQPTLAPSMAPATTQVPVPAPVVEKVYLRDQAVQSDPPAIPGVDDNVIGDPKPKVSVGTDAAPPARPLSAVDKANLLQGISGGPKPPVGPSASPGESAPAKRELRWKFEDEDMLQADEISLELLTLRTFSPSEGERVYFQLRFFQFPAVKTASAALAGKAGDACLLRSAVTNERLAMVFQMDGYKIGSVAASAASVHRHLVKYMSARSADIEMWSAESGMHIGTTSVPLEMLVRQGHQVAKVEAEYAVLEPLTGEPKGTLRMLLVNRGRPPTPYQQLNSNNLPPPPPVEANTLQSPPPAPSPPRGRTRHKVTALMEPGSDLHGAQNLTGQGTMAEELNQRKHERLKQLRMLRKSDFADPFSNHSALLAAAESVRQERKRQEVARRMDRFNTTHQSLTASFATPCYFSVDFTNPYGQQATFTVLVAGDKPRAPEILPAVPPQQPLQGANVLTEKPDHALMLVKDPEEWRRLVALGVVPTAPSGDFARLAAGSFILNPKESISLPFRYLDFGFPSLETAAQLAPPSGLRLADVAAVVAGPSSKDFRVEVALDQGPVLRRVEVSVISQPTAIDRTVRFFEAEGTAADKVVALPPSPDPSAGSCYVYCTNRDVHVQRREQDEISLRFIAPQSPNTLSFFLVFYADAHFSQVVAIQLIDVQGLRTERIRLVVGQSVERAICLAPAEVLDAGSVRLHSSNPEVVTVQHTAEVDPRYGVKFTVLITSMQVGTRACRLHAVDPAIRRLVAALLVVVAADPPEVKMVHTITLPVLTAVRKRLLFKNEAVRPIKYIVRASEPALVTVQSPELVINSLDTRCIELLFHAVPATLSYNAEVFLFITSEDRAIHETRMLELAYTCPCPGDRSTEFQADAELGTDYAEPRVRSTPPGPPPPQFPRAPAAPPGYGGRAASTGLPRRPLRAPAGGRQMSAKTTGRRRLLPKINRSDPLADPPALTEFDLQAGLLDLAARGFIPPAADLTPAMERGVPCLLQRPAMVYDQALKQDRHDLRSEDLAKVRLDLREHVLRTLGPLEDPPSSDVSQARTSRQLPPLPALPAPPAAPGSVAEAYGTFCTELLDAAGDDSAILEAAVAALPPPGPTEAEIEDAAASRIAATWRMSAQRRRYLELRTTHRAARRIQSGWHTSVVRAATRQELMRREEEERKLQTMMMYQIGQDWFQAKAMRRVEVHVCSLSIAEHRRRRMNGYQVLQAAQIARIFRLADAKRDIIFVAPKHIHEDVLDYYSKIMQFRGIQNPPGRFQVVVPENMDLKDKMSLSQALLCSPKALKRIRKLVSNRVAMLIPEAVTHVEAKLSCALRLPLIGPSSRNMSLLASKSNAKKLAHLAQLPIGPWATDIYDEDEFFTCLAGLVIKHPKVRTWLFKIDDERGSRGTAYIDLQKLHQAAVLHRGIMVFRMGAMPGPAEHQCLGSGTARLDQGKKGPRSVAASRAKTGGSVPSAGSASCIQRRGVVAVSRNPGQKVYGDFASWLAEACRIGCVIQAVPENMISQTSVHFQVAPDGAIDILGTSEAIMSMPFVRAASWYPHSRGSFEVLQEAGYRLGRCLAAKGFMGFASADVVFFDNPEFDANEMVSEPRESTPAIIGSDTPVNPEDLMFGNLRSPSPDISVENGDFQPSADSLPESRQADYNAALQVHEEQMKWERQSFDPVSLMLGGPDQVGSC</sequence>